<organism evidence="1 2">
    <name type="scientific">Mauremys mutica</name>
    <name type="common">yellowpond turtle</name>
    <dbReference type="NCBI Taxonomy" id="74926"/>
    <lineage>
        <taxon>Eukaryota</taxon>
        <taxon>Metazoa</taxon>
        <taxon>Chordata</taxon>
        <taxon>Craniata</taxon>
        <taxon>Vertebrata</taxon>
        <taxon>Euteleostomi</taxon>
        <taxon>Archelosauria</taxon>
        <taxon>Testudinata</taxon>
        <taxon>Testudines</taxon>
        <taxon>Cryptodira</taxon>
        <taxon>Durocryptodira</taxon>
        <taxon>Testudinoidea</taxon>
        <taxon>Geoemydidae</taxon>
        <taxon>Geoemydinae</taxon>
        <taxon>Mauremys</taxon>
    </lineage>
</organism>
<dbReference type="Proteomes" id="UP000827986">
    <property type="component" value="Unassembled WGS sequence"/>
</dbReference>
<dbReference type="EMBL" id="JAHDVG010000480">
    <property type="protein sequence ID" value="KAH1174113.1"/>
    <property type="molecule type" value="Genomic_DNA"/>
</dbReference>
<name>A0A9D3X757_9SAUR</name>
<evidence type="ECO:0000313" key="2">
    <source>
        <dbReference type="Proteomes" id="UP000827986"/>
    </source>
</evidence>
<protein>
    <submittedName>
        <fullName evidence="1">Uncharacterized protein</fullName>
    </submittedName>
</protein>
<keyword evidence="2" id="KW-1185">Reference proteome</keyword>
<dbReference type="AlphaFoldDB" id="A0A9D3X757"/>
<comment type="caution">
    <text evidence="1">The sequence shown here is derived from an EMBL/GenBank/DDBJ whole genome shotgun (WGS) entry which is preliminary data.</text>
</comment>
<proteinExistence type="predicted"/>
<evidence type="ECO:0000313" key="1">
    <source>
        <dbReference type="EMBL" id="KAH1174113.1"/>
    </source>
</evidence>
<sequence>MQTHSVSCHPGAAGPSLMQLLQTWLRALGMLVPEVRGSRVSVAYVRLFWGLQLDVTLEACIPHSGRDVATVPGIFTLFSMTVSASKTASPSCIGHHGRYFSHPIREQR</sequence>
<reference evidence="1" key="1">
    <citation type="submission" date="2021-09" db="EMBL/GenBank/DDBJ databases">
        <title>The genome of Mauremys mutica provides insights into the evolution of semi-aquatic lifestyle.</title>
        <authorList>
            <person name="Gong S."/>
            <person name="Gao Y."/>
        </authorList>
    </citation>
    <scope>NUCLEOTIDE SEQUENCE</scope>
    <source>
        <strain evidence="1">MM-2020</strain>
        <tissue evidence="1">Muscle</tissue>
    </source>
</reference>
<accession>A0A9D3X757</accession>
<gene>
    <name evidence="1" type="ORF">KIL84_002257</name>
</gene>